<accession>A0A1I4FDG6</accession>
<evidence type="ECO:0000313" key="2">
    <source>
        <dbReference type="Proteomes" id="UP000199598"/>
    </source>
</evidence>
<dbReference type="Proteomes" id="UP000199598">
    <property type="component" value="Unassembled WGS sequence"/>
</dbReference>
<sequence>MMTGTPHHSAVWPLQARLAASLLNPLSFAHDDHLAVSGLELNVLRGLAGQEDFQRPLNTHVSQKLGLTALAVDVAVTKTLAVSEQARLALMLCSLGAEDFGGVMRIIAIARLHEMIGRLVLKNDCQRMEALFGEEVFDIAIRDVAFFFSSLGYQSENDGAFQQLCAGSDEEALQALTLVGAEGILAFVSAVDAKLEPLVRLRFSNELNEKLSARLQVMQTEQQEHFVQYLRRRLPQWRAFID</sequence>
<dbReference type="RefSeq" id="WP_093523788.1">
    <property type="nucleotide sequence ID" value="NZ_FOSK01000018.1"/>
</dbReference>
<reference evidence="1 2" key="1">
    <citation type="submission" date="2016-10" db="EMBL/GenBank/DDBJ databases">
        <authorList>
            <person name="Varghese N."/>
            <person name="Submissions S."/>
        </authorList>
    </citation>
    <scope>NUCLEOTIDE SEQUENCE [LARGE SCALE GENOMIC DNA]</scope>
    <source>
        <strain evidence="1 2">DSM 16392</strain>
    </source>
</reference>
<comment type="caution">
    <text evidence="1">The sequence shown here is derived from an EMBL/GenBank/DDBJ whole genome shotgun (WGS) entry which is preliminary data.</text>
</comment>
<dbReference type="EMBL" id="FOSK01000018">
    <property type="protein sequence ID" value="SFL15360.1"/>
    <property type="molecule type" value="Genomic_DNA"/>
</dbReference>
<evidence type="ECO:0000313" key="1">
    <source>
        <dbReference type="EMBL" id="SFL15360.1"/>
    </source>
</evidence>
<proteinExistence type="predicted"/>
<organism evidence="1 2">
    <name type="scientific">Pseudovibrio ascidiaceicola</name>
    <dbReference type="NCBI Taxonomy" id="285279"/>
    <lineage>
        <taxon>Bacteria</taxon>
        <taxon>Pseudomonadati</taxon>
        <taxon>Pseudomonadota</taxon>
        <taxon>Alphaproteobacteria</taxon>
        <taxon>Hyphomicrobiales</taxon>
        <taxon>Stappiaceae</taxon>
        <taxon>Pseudovibrio</taxon>
    </lineage>
</organism>
<name>A0A1I4FDG6_9HYPH</name>
<keyword evidence="2" id="KW-1185">Reference proteome</keyword>
<protein>
    <submittedName>
        <fullName evidence="1">Uncharacterized protein</fullName>
    </submittedName>
</protein>
<gene>
    <name evidence="1" type="ORF">SAMN04488518_11863</name>
</gene>